<dbReference type="PANTHER" id="PTHR11161">
    <property type="entry name" value="O-ACYLTRANSFERASE"/>
    <property type="match status" value="1"/>
</dbReference>
<feature type="non-terminal residue" evidence="3">
    <location>
        <position position="1"/>
    </location>
</feature>
<dbReference type="EMBL" id="KZ308242">
    <property type="protein sequence ID" value="KAG8225586.1"/>
    <property type="molecule type" value="Genomic_DNA"/>
</dbReference>
<dbReference type="GO" id="GO:0016747">
    <property type="term" value="F:acyltransferase activity, transferring groups other than amino-acyl groups"/>
    <property type="evidence" value="ECO:0007669"/>
    <property type="project" value="InterPro"/>
</dbReference>
<accession>A0A8K0JZJ8</accession>
<feature type="transmembrane region" description="Helical" evidence="1">
    <location>
        <begin position="611"/>
        <end position="644"/>
    </location>
</feature>
<feature type="transmembrane region" description="Helical" evidence="1">
    <location>
        <begin position="476"/>
        <end position="495"/>
    </location>
</feature>
<proteinExistence type="predicted"/>
<feature type="transmembrane region" description="Helical" evidence="1">
    <location>
        <begin position="243"/>
        <end position="264"/>
    </location>
</feature>
<keyword evidence="1" id="KW-1133">Transmembrane helix</keyword>
<feature type="transmembrane region" description="Helical" evidence="1">
    <location>
        <begin position="285"/>
        <end position="305"/>
    </location>
</feature>
<gene>
    <name evidence="3" type="ORF">J437_LFUL002105</name>
</gene>
<sequence>TRVVFWGICLPEGCSPGDSREVVQIASAKEKNEPSHIEVINSRVVPGGYALWNDSTFILLIVFSFFILLLICIGTLVDFSEYKNPGNTAALTMGDRYCNRFTRNSQIPSVSRRSALRSTFFPRIKKGVVTFTIPHNVFSFFILLLICIGTLVDFSEYKNPGNTAALTMGDRYCNRFTRNSQIPSVSRRSALRSTLKEVMLCFSLARNATKIMNGSEEESREQDASTQGSGLKDRERFSCLHGIRFFSLAWIIGGHTCYISILFADNKHFRGVTERDFLYQTIANSPYAVDSFFFISGLLLAYNYFKSTSPRDVPTITPSTPTPPHPSKSVGKCVIRFCGLLIYRILRLTPPYLFIIGVLEVANKQYRSDSVFDPSNDDDITCARYWWRNILYINTLFPAKEMCMLWSWYLSDDTQFYIIGLTLLTIASSHFNFAAFFTVTLLLSSWISTGFMALEYGYTPRISEPLALFDELYDKPWTRVGPFIIGLAAGWMLYVKNCKINMNKGTTLIGWMISMTIFFILIYELHGRTIGPIASAFYAVFSHSAWGFGILWLVVVCATGKGGWINNFLSWKPLAPFSRISYCAYLVHPIVIRASVSQIDSPLHASRDSFIFLYCGHLIISYLLAFAVSVTLEAPIISLLKIFFRRIDNLR</sequence>
<keyword evidence="4" id="KW-1185">Reference proteome</keyword>
<feature type="transmembrane region" description="Helical" evidence="1">
    <location>
        <begin position="537"/>
        <end position="559"/>
    </location>
</feature>
<reference evidence="3" key="2">
    <citation type="submission" date="2017-10" db="EMBL/GenBank/DDBJ databases">
        <title>Ladona fulva Genome sequencing and assembly.</title>
        <authorList>
            <person name="Murali S."/>
            <person name="Richards S."/>
            <person name="Bandaranaike D."/>
            <person name="Bellair M."/>
            <person name="Blankenburg K."/>
            <person name="Chao H."/>
            <person name="Dinh H."/>
            <person name="Doddapaneni H."/>
            <person name="Dugan-Rocha S."/>
            <person name="Elkadiri S."/>
            <person name="Gnanaolivu R."/>
            <person name="Hernandez B."/>
            <person name="Skinner E."/>
            <person name="Javaid M."/>
            <person name="Lee S."/>
            <person name="Li M."/>
            <person name="Ming W."/>
            <person name="Munidasa M."/>
            <person name="Muniz J."/>
            <person name="Nguyen L."/>
            <person name="Hughes D."/>
            <person name="Osuji N."/>
            <person name="Pu L.-L."/>
            <person name="Puazo M."/>
            <person name="Qu C."/>
            <person name="Quiroz J."/>
            <person name="Raj R."/>
            <person name="Weissenberger G."/>
            <person name="Xin Y."/>
            <person name="Zou X."/>
            <person name="Han Y."/>
            <person name="Worley K."/>
            <person name="Muzny D."/>
            <person name="Gibbs R."/>
        </authorList>
    </citation>
    <scope>NUCLEOTIDE SEQUENCE</scope>
    <source>
        <strain evidence="3">Sampled in the wild</strain>
    </source>
</reference>
<evidence type="ECO:0000259" key="2">
    <source>
        <dbReference type="Pfam" id="PF01757"/>
    </source>
</evidence>
<feature type="transmembrane region" description="Helical" evidence="1">
    <location>
        <begin position="57"/>
        <end position="77"/>
    </location>
</feature>
<dbReference type="InterPro" id="IPR052728">
    <property type="entry name" value="O2_lipid_transport_reg"/>
</dbReference>
<reference evidence="3" key="1">
    <citation type="submission" date="2013-04" db="EMBL/GenBank/DDBJ databases">
        <authorList>
            <person name="Qu J."/>
            <person name="Murali S.C."/>
            <person name="Bandaranaike D."/>
            <person name="Bellair M."/>
            <person name="Blankenburg K."/>
            <person name="Chao H."/>
            <person name="Dinh H."/>
            <person name="Doddapaneni H."/>
            <person name="Downs B."/>
            <person name="Dugan-Rocha S."/>
            <person name="Elkadiri S."/>
            <person name="Gnanaolivu R.D."/>
            <person name="Hernandez B."/>
            <person name="Javaid M."/>
            <person name="Jayaseelan J.C."/>
            <person name="Lee S."/>
            <person name="Li M."/>
            <person name="Ming W."/>
            <person name="Munidasa M."/>
            <person name="Muniz J."/>
            <person name="Nguyen L."/>
            <person name="Ongeri F."/>
            <person name="Osuji N."/>
            <person name="Pu L.-L."/>
            <person name="Puazo M."/>
            <person name="Qu C."/>
            <person name="Quiroz J."/>
            <person name="Raj R."/>
            <person name="Weissenberger G."/>
            <person name="Xin Y."/>
            <person name="Zou X."/>
            <person name="Han Y."/>
            <person name="Richards S."/>
            <person name="Worley K."/>
            <person name="Muzny D."/>
            <person name="Gibbs R."/>
        </authorList>
    </citation>
    <scope>NUCLEOTIDE SEQUENCE</scope>
    <source>
        <strain evidence="3">Sampled in the wild</strain>
    </source>
</reference>
<feature type="domain" description="Acyltransferase 3" evidence="2">
    <location>
        <begin position="239"/>
        <end position="625"/>
    </location>
</feature>
<evidence type="ECO:0000313" key="3">
    <source>
        <dbReference type="EMBL" id="KAG8225586.1"/>
    </source>
</evidence>
<evidence type="ECO:0000256" key="1">
    <source>
        <dbReference type="SAM" id="Phobius"/>
    </source>
</evidence>
<dbReference type="Proteomes" id="UP000792457">
    <property type="component" value="Unassembled WGS sequence"/>
</dbReference>
<organism evidence="3 4">
    <name type="scientific">Ladona fulva</name>
    <name type="common">Scarce chaser dragonfly</name>
    <name type="synonym">Libellula fulva</name>
    <dbReference type="NCBI Taxonomy" id="123851"/>
    <lineage>
        <taxon>Eukaryota</taxon>
        <taxon>Metazoa</taxon>
        <taxon>Ecdysozoa</taxon>
        <taxon>Arthropoda</taxon>
        <taxon>Hexapoda</taxon>
        <taxon>Insecta</taxon>
        <taxon>Pterygota</taxon>
        <taxon>Palaeoptera</taxon>
        <taxon>Odonata</taxon>
        <taxon>Epiprocta</taxon>
        <taxon>Anisoptera</taxon>
        <taxon>Libelluloidea</taxon>
        <taxon>Libellulidae</taxon>
        <taxon>Ladona</taxon>
    </lineage>
</organism>
<dbReference type="OrthoDB" id="207378at2759"/>
<feature type="transmembrane region" description="Helical" evidence="1">
    <location>
        <begin position="507"/>
        <end position="525"/>
    </location>
</feature>
<dbReference type="PANTHER" id="PTHR11161:SF72">
    <property type="entry name" value="FI21449P1"/>
    <property type="match status" value="1"/>
</dbReference>
<feature type="transmembrane region" description="Helical" evidence="1">
    <location>
        <begin position="127"/>
        <end position="152"/>
    </location>
</feature>
<feature type="transmembrane region" description="Helical" evidence="1">
    <location>
        <begin position="433"/>
        <end position="456"/>
    </location>
</feature>
<comment type="caution">
    <text evidence="3">The sequence shown here is derived from an EMBL/GenBank/DDBJ whole genome shotgun (WGS) entry which is preliminary data.</text>
</comment>
<keyword evidence="1" id="KW-0812">Transmembrane</keyword>
<dbReference type="AlphaFoldDB" id="A0A8K0JZJ8"/>
<keyword evidence="1" id="KW-0472">Membrane</keyword>
<dbReference type="Pfam" id="PF01757">
    <property type="entry name" value="Acyl_transf_3"/>
    <property type="match status" value="1"/>
</dbReference>
<evidence type="ECO:0000313" key="4">
    <source>
        <dbReference type="Proteomes" id="UP000792457"/>
    </source>
</evidence>
<protein>
    <recommendedName>
        <fullName evidence="2">Acyltransferase 3 domain-containing protein</fullName>
    </recommendedName>
</protein>
<dbReference type="InterPro" id="IPR002656">
    <property type="entry name" value="Acyl_transf_3_dom"/>
</dbReference>
<name>A0A8K0JZJ8_LADFU</name>